<organism evidence="2 3">
    <name type="scientific">Psylliodes chrysocephalus</name>
    <dbReference type="NCBI Taxonomy" id="3402493"/>
    <lineage>
        <taxon>Eukaryota</taxon>
        <taxon>Metazoa</taxon>
        <taxon>Ecdysozoa</taxon>
        <taxon>Arthropoda</taxon>
        <taxon>Hexapoda</taxon>
        <taxon>Insecta</taxon>
        <taxon>Pterygota</taxon>
        <taxon>Neoptera</taxon>
        <taxon>Endopterygota</taxon>
        <taxon>Coleoptera</taxon>
        <taxon>Polyphaga</taxon>
        <taxon>Cucujiformia</taxon>
        <taxon>Chrysomeloidea</taxon>
        <taxon>Chrysomelidae</taxon>
        <taxon>Galerucinae</taxon>
        <taxon>Alticini</taxon>
        <taxon>Psylliodes</taxon>
    </lineage>
</organism>
<dbReference type="AlphaFoldDB" id="A0A9P0GHF5"/>
<evidence type="ECO:0000256" key="1">
    <source>
        <dbReference type="SAM" id="MobiDB-lite"/>
    </source>
</evidence>
<sequence length="111" mass="13468">MAPIKKKKDKYESRKEQVKQNMRKRRERESYSPQVNDLPEPPLETPSRQLLQGKRQSKKHRRRLHATIKKLEAKNATLKRKMETYKRRCNRLLLEKMKKKRSSRQSNIQGK</sequence>
<evidence type="ECO:0000313" key="2">
    <source>
        <dbReference type="EMBL" id="CAH1113794.1"/>
    </source>
</evidence>
<reference evidence="2" key="1">
    <citation type="submission" date="2022-01" db="EMBL/GenBank/DDBJ databases">
        <authorList>
            <person name="King R."/>
        </authorList>
    </citation>
    <scope>NUCLEOTIDE SEQUENCE</scope>
</reference>
<gene>
    <name evidence="2" type="ORF">PSYICH_LOCUS13302</name>
</gene>
<feature type="region of interest" description="Disordered" evidence="1">
    <location>
        <begin position="1"/>
        <end position="63"/>
    </location>
</feature>
<name>A0A9P0GHF5_9CUCU</name>
<accession>A0A9P0GHF5</accession>
<evidence type="ECO:0000313" key="3">
    <source>
        <dbReference type="Proteomes" id="UP001153636"/>
    </source>
</evidence>
<protein>
    <submittedName>
        <fullName evidence="2">Uncharacterized protein</fullName>
    </submittedName>
</protein>
<dbReference type="EMBL" id="OV651819">
    <property type="protein sequence ID" value="CAH1113794.1"/>
    <property type="molecule type" value="Genomic_DNA"/>
</dbReference>
<dbReference type="Proteomes" id="UP001153636">
    <property type="component" value="Chromosome 7"/>
</dbReference>
<feature type="compositionally biased region" description="Basic and acidic residues" evidence="1">
    <location>
        <begin position="9"/>
        <end position="18"/>
    </location>
</feature>
<keyword evidence="3" id="KW-1185">Reference proteome</keyword>
<proteinExistence type="predicted"/>